<dbReference type="EMBL" id="SJPK01000001">
    <property type="protein sequence ID" value="TWT74724.1"/>
    <property type="molecule type" value="Genomic_DNA"/>
</dbReference>
<proteinExistence type="predicted"/>
<gene>
    <name evidence="3" type="ORF">CA85_00090</name>
</gene>
<feature type="transmembrane region" description="Helical" evidence="2">
    <location>
        <begin position="315"/>
        <end position="336"/>
    </location>
</feature>
<feature type="region of interest" description="Disordered" evidence="1">
    <location>
        <begin position="110"/>
        <end position="129"/>
    </location>
</feature>
<comment type="caution">
    <text evidence="3">The sequence shown here is derived from an EMBL/GenBank/DDBJ whole genome shotgun (WGS) entry which is preliminary data.</text>
</comment>
<evidence type="ECO:0008006" key="5">
    <source>
        <dbReference type="Google" id="ProtNLM"/>
    </source>
</evidence>
<evidence type="ECO:0000256" key="1">
    <source>
        <dbReference type="SAM" id="MobiDB-lite"/>
    </source>
</evidence>
<name>A0A5C5YIM2_9BACT</name>
<evidence type="ECO:0000313" key="4">
    <source>
        <dbReference type="Proteomes" id="UP000318053"/>
    </source>
</evidence>
<feature type="transmembrane region" description="Helical" evidence="2">
    <location>
        <begin position="227"/>
        <end position="253"/>
    </location>
</feature>
<organism evidence="3 4">
    <name type="scientific">Allorhodopirellula solitaria</name>
    <dbReference type="NCBI Taxonomy" id="2527987"/>
    <lineage>
        <taxon>Bacteria</taxon>
        <taxon>Pseudomonadati</taxon>
        <taxon>Planctomycetota</taxon>
        <taxon>Planctomycetia</taxon>
        <taxon>Pirellulales</taxon>
        <taxon>Pirellulaceae</taxon>
        <taxon>Allorhodopirellula</taxon>
    </lineage>
</organism>
<keyword evidence="2" id="KW-0812">Transmembrane</keyword>
<sequence length="579" mass="63001">MIRFAALVSVFVVAVAVRWPSCGESFWVDELHSAWCIAGTLGQVGERAAIGNQQPAYFIALYLWRHLVPASLVAVYGIEATLRATSVLMTSLSAAWLVAIVSGTGIRSRAWRPPSRNPSSDAARGGRFSPTRNTLVGGIAAGLAFALQRDAIFFGTELRPYAAIMLITTAALALARHLTLTGYSIEAETPGNTLPIGSDAASRNPASPEFVQPRGCWGRAALHGLVMFAAAVHVTSLIVLAPQLMVFAIYDLWRHRAHAPSRRAIGITHVAAGVIWIVGAVLWIWSHGELWQSRDNWNSFAITQGWGDLWRMWPWGALVIVPVVGWAVAARLGASISWLRRGAFQEPRDDSGRRRDLLMAGLVLAGVIGSTVVCYLLSAYAGVPLWHRRYLVASLPLLCAVMGWFIGATRCFSQSATLVVQIAMASACLALLLTAQGALATWGRGVSQLARRGEDWRSAVAWVRDAADDDDQVWIDAGLIEQNTQPTLVADPKVEEYLRYVTAGPYRLGERVHCVAAGRDAIAAWLAPSAPDDSGHSSTDLIASQSRFLITRRQSHRFNRLPVGIKGYRFGRVTVLTRR</sequence>
<evidence type="ECO:0000256" key="2">
    <source>
        <dbReference type="SAM" id="Phobius"/>
    </source>
</evidence>
<reference evidence="3 4" key="1">
    <citation type="submission" date="2019-02" db="EMBL/GenBank/DDBJ databases">
        <title>Deep-cultivation of Planctomycetes and their phenomic and genomic characterization uncovers novel biology.</title>
        <authorList>
            <person name="Wiegand S."/>
            <person name="Jogler M."/>
            <person name="Boedeker C."/>
            <person name="Pinto D."/>
            <person name="Vollmers J."/>
            <person name="Rivas-Marin E."/>
            <person name="Kohn T."/>
            <person name="Peeters S.H."/>
            <person name="Heuer A."/>
            <person name="Rast P."/>
            <person name="Oberbeckmann S."/>
            <person name="Bunk B."/>
            <person name="Jeske O."/>
            <person name="Meyerdierks A."/>
            <person name="Storesund J.E."/>
            <person name="Kallscheuer N."/>
            <person name="Luecker S."/>
            <person name="Lage O.M."/>
            <person name="Pohl T."/>
            <person name="Merkel B.J."/>
            <person name="Hornburger P."/>
            <person name="Mueller R.-W."/>
            <person name="Bruemmer F."/>
            <person name="Labrenz M."/>
            <person name="Spormann A.M."/>
            <person name="Op Den Camp H."/>
            <person name="Overmann J."/>
            <person name="Amann R."/>
            <person name="Jetten M.S.M."/>
            <person name="Mascher T."/>
            <person name="Medema M.H."/>
            <person name="Devos D.P."/>
            <person name="Kaster A.-K."/>
            <person name="Ovreas L."/>
            <person name="Rohde M."/>
            <person name="Galperin M.Y."/>
            <person name="Jogler C."/>
        </authorList>
    </citation>
    <scope>NUCLEOTIDE SEQUENCE [LARGE SCALE GENOMIC DNA]</scope>
    <source>
        <strain evidence="3 4">CA85</strain>
    </source>
</reference>
<protein>
    <recommendedName>
        <fullName evidence="5">Glycosyltransferase RgtA/B/C/D-like domain-containing protein</fullName>
    </recommendedName>
</protein>
<dbReference type="Proteomes" id="UP000318053">
    <property type="component" value="Unassembled WGS sequence"/>
</dbReference>
<keyword evidence="4" id="KW-1185">Reference proteome</keyword>
<keyword evidence="2" id="KW-0472">Membrane</keyword>
<dbReference type="AlphaFoldDB" id="A0A5C5YIM2"/>
<feature type="transmembrane region" description="Helical" evidence="2">
    <location>
        <begin position="418"/>
        <end position="442"/>
    </location>
</feature>
<feature type="transmembrane region" description="Helical" evidence="2">
    <location>
        <begin position="390"/>
        <end position="406"/>
    </location>
</feature>
<evidence type="ECO:0000313" key="3">
    <source>
        <dbReference type="EMBL" id="TWT74724.1"/>
    </source>
</evidence>
<feature type="transmembrane region" description="Helical" evidence="2">
    <location>
        <begin position="265"/>
        <end position="285"/>
    </location>
</feature>
<keyword evidence="2" id="KW-1133">Transmembrane helix</keyword>
<accession>A0A5C5YIM2</accession>
<feature type="transmembrane region" description="Helical" evidence="2">
    <location>
        <begin position="357"/>
        <end position="378"/>
    </location>
</feature>